<keyword evidence="1" id="KW-1133">Transmembrane helix</keyword>
<proteinExistence type="predicted"/>
<feature type="transmembrane region" description="Helical" evidence="1">
    <location>
        <begin position="426"/>
        <end position="443"/>
    </location>
</feature>
<feature type="transmembrane region" description="Helical" evidence="1">
    <location>
        <begin position="21"/>
        <end position="39"/>
    </location>
</feature>
<evidence type="ECO:0000313" key="2">
    <source>
        <dbReference type="EMBL" id="PZX64701.1"/>
    </source>
</evidence>
<protein>
    <submittedName>
        <fullName evidence="2">O-antigen/teichoic acid export membrane protein</fullName>
    </submittedName>
</protein>
<feature type="transmembrane region" description="Helical" evidence="1">
    <location>
        <begin position="259"/>
        <end position="283"/>
    </location>
</feature>
<dbReference type="OrthoDB" id="868748at2"/>
<keyword evidence="1" id="KW-0812">Transmembrane</keyword>
<feature type="transmembrane region" description="Helical" evidence="1">
    <location>
        <begin position="151"/>
        <end position="170"/>
    </location>
</feature>
<name>A0A2W7RW54_9BACT</name>
<dbReference type="InterPro" id="IPR052556">
    <property type="entry name" value="PolySynth_Transporter"/>
</dbReference>
<dbReference type="EMBL" id="QKZV01000002">
    <property type="protein sequence ID" value="PZX64701.1"/>
    <property type="molecule type" value="Genomic_DNA"/>
</dbReference>
<feature type="transmembrane region" description="Helical" evidence="1">
    <location>
        <begin position="449"/>
        <end position="471"/>
    </location>
</feature>
<comment type="caution">
    <text evidence="2">The sequence shown here is derived from an EMBL/GenBank/DDBJ whole genome shotgun (WGS) entry which is preliminary data.</text>
</comment>
<accession>A0A2W7RW54</accession>
<feature type="transmembrane region" description="Helical" evidence="1">
    <location>
        <begin position="51"/>
        <end position="73"/>
    </location>
</feature>
<keyword evidence="3" id="KW-1185">Reference proteome</keyword>
<feature type="transmembrane region" description="Helical" evidence="1">
    <location>
        <begin position="220"/>
        <end position="239"/>
    </location>
</feature>
<sequence>MLQQFYKKISGSIFKNSAWGIFSNIFQNILFSVFFIVVARKYSTDDFANYILANTLYSFVVAFSSLGLGQWFIRELITTNSKQILINKFFKIQIFVGVFFYVVNLIIAVLLYQNQTIRTLSIFIGINVIFDNVIYVIKYINVAEEKQKKSFIILTVEAVLKFGAGCLLFIYPIPIVYLSIILILLRFVTLNLFIKIGSSNLVNIKAILQTSIDWTEIKKLLISNWSFVVIGSISIIYWRMGNILISKILQAQDVANYEISFKLFSMAEILPVIVSTSIYPLLVKTYQESQEKTIQLFRRAFVAYALYGILAFTFIYSFSDAIIPFLFGAKYLNTAMYCKEMFLTILIFPTALLQANLLVAMKMEKKDMWLNLISLALNLIFSLTGFYFFKSLSVINFSIFFSFGFFHILQDALLIKRKIISVMHTISFYAATISIIILFYWGSKIINEYVLFIGFWMIVTTIIGIFVWNMYKENFAKKIKLQFYKR</sequence>
<dbReference type="RefSeq" id="WP_111293853.1">
    <property type="nucleotide sequence ID" value="NZ_QKZV01000002.1"/>
</dbReference>
<dbReference type="Pfam" id="PF13440">
    <property type="entry name" value="Polysacc_synt_3"/>
    <property type="match status" value="1"/>
</dbReference>
<dbReference type="AlphaFoldDB" id="A0A2W7RW54"/>
<organism evidence="2 3">
    <name type="scientific">Hydrotalea sandarakina</name>
    <dbReference type="NCBI Taxonomy" id="1004304"/>
    <lineage>
        <taxon>Bacteria</taxon>
        <taxon>Pseudomonadati</taxon>
        <taxon>Bacteroidota</taxon>
        <taxon>Chitinophagia</taxon>
        <taxon>Chitinophagales</taxon>
        <taxon>Chitinophagaceae</taxon>
        <taxon>Hydrotalea</taxon>
    </lineage>
</organism>
<feature type="transmembrane region" description="Helical" evidence="1">
    <location>
        <begin position="341"/>
        <end position="361"/>
    </location>
</feature>
<dbReference type="PANTHER" id="PTHR43424">
    <property type="entry name" value="LOCUS PUTATIVE PROTEIN 1-RELATED"/>
    <property type="match status" value="1"/>
</dbReference>
<feature type="transmembrane region" description="Helical" evidence="1">
    <location>
        <begin position="395"/>
        <end position="414"/>
    </location>
</feature>
<keyword evidence="1" id="KW-0472">Membrane</keyword>
<reference evidence="2 3" key="1">
    <citation type="submission" date="2018-06" db="EMBL/GenBank/DDBJ databases">
        <title>Genomic Encyclopedia of Archaeal and Bacterial Type Strains, Phase II (KMG-II): from individual species to whole genera.</title>
        <authorList>
            <person name="Goeker M."/>
        </authorList>
    </citation>
    <scope>NUCLEOTIDE SEQUENCE [LARGE SCALE GENOMIC DNA]</scope>
    <source>
        <strain evidence="2 3">DSM 23241</strain>
    </source>
</reference>
<dbReference type="PANTHER" id="PTHR43424:SF1">
    <property type="entry name" value="LOCUS PUTATIVE PROTEIN 1-RELATED"/>
    <property type="match status" value="1"/>
</dbReference>
<feature type="transmembrane region" description="Helical" evidence="1">
    <location>
        <begin position="94"/>
        <end position="113"/>
    </location>
</feature>
<evidence type="ECO:0000256" key="1">
    <source>
        <dbReference type="SAM" id="Phobius"/>
    </source>
</evidence>
<evidence type="ECO:0000313" key="3">
    <source>
        <dbReference type="Proteomes" id="UP000249720"/>
    </source>
</evidence>
<feature type="transmembrane region" description="Helical" evidence="1">
    <location>
        <begin position="368"/>
        <end position="389"/>
    </location>
</feature>
<feature type="transmembrane region" description="Helical" evidence="1">
    <location>
        <begin position="119"/>
        <end position="139"/>
    </location>
</feature>
<feature type="transmembrane region" description="Helical" evidence="1">
    <location>
        <begin position="304"/>
        <end position="329"/>
    </location>
</feature>
<feature type="transmembrane region" description="Helical" evidence="1">
    <location>
        <begin position="176"/>
        <end position="194"/>
    </location>
</feature>
<gene>
    <name evidence="2" type="ORF">LX80_00901</name>
</gene>
<dbReference type="Proteomes" id="UP000249720">
    <property type="component" value="Unassembled WGS sequence"/>
</dbReference>